<evidence type="ECO:0000313" key="10">
    <source>
        <dbReference type="Proteomes" id="UP001500902"/>
    </source>
</evidence>
<dbReference type="InterPro" id="IPR003593">
    <property type="entry name" value="AAA+_ATPase"/>
</dbReference>
<sequence>MSPLLEVEDLAVEFGGTRVVRGVSFQVEEGETVAVVGESGSGKSVTAQSLLGLVPHGARLAGGHIRIEGQEVTGLAEEQWRKLRGERISMIFQDPLSALNPSLTVGYQIGEMFRRHRGLGRKEARGRSAELMALVGIPDAARRLDEYPHRFSGGMRQRVMIAMALALDPRLLIADEPTTALDVTVQAQILRLLRERQRAERLGMILISHDLGVVARAADRIAVMYAGRIVETGTVPEVYERPAHPYTRGLMRAVPSLRDDRPLEMIGGGPPDLSKPLTGCSFAARCPFARDVCRENDPEPRPLGPGRTSACHFAEEVIAHA</sequence>
<evidence type="ECO:0000256" key="7">
    <source>
        <dbReference type="ARBA" id="ARBA00023136"/>
    </source>
</evidence>
<dbReference type="Pfam" id="PF00005">
    <property type="entry name" value="ABC_tran"/>
    <property type="match status" value="1"/>
</dbReference>
<gene>
    <name evidence="9" type="ORF">GCM10022224_025030</name>
</gene>
<accession>A0ABP7BIV0</accession>
<dbReference type="Gene3D" id="3.40.50.300">
    <property type="entry name" value="P-loop containing nucleotide triphosphate hydrolases"/>
    <property type="match status" value="1"/>
</dbReference>
<keyword evidence="7" id="KW-0472">Membrane</keyword>
<evidence type="ECO:0000256" key="2">
    <source>
        <dbReference type="ARBA" id="ARBA00005417"/>
    </source>
</evidence>
<comment type="subcellular location">
    <subcellularLocation>
        <location evidence="1">Cell membrane</location>
        <topology evidence="1">Peripheral membrane protein</topology>
    </subcellularLocation>
</comment>
<dbReference type="InterPro" id="IPR003439">
    <property type="entry name" value="ABC_transporter-like_ATP-bd"/>
</dbReference>
<evidence type="ECO:0000256" key="4">
    <source>
        <dbReference type="ARBA" id="ARBA00022475"/>
    </source>
</evidence>
<dbReference type="SMART" id="SM00382">
    <property type="entry name" value="AAA"/>
    <property type="match status" value="1"/>
</dbReference>
<dbReference type="GO" id="GO:0005524">
    <property type="term" value="F:ATP binding"/>
    <property type="evidence" value="ECO:0007669"/>
    <property type="project" value="UniProtKB-KW"/>
</dbReference>
<dbReference type="Pfam" id="PF08352">
    <property type="entry name" value="oligo_HPY"/>
    <property type="match status" value="1"/>
</dbReference>
<evidence type="ECO:0000256" key="1">
    <source>
        <dbReference type="ARBA" id="ARBA00004202"/>
    </source>
</evidence>
<evidence type="ECO:0000256" key="5">
    <source>
        <dbReference type="ARBA" id="ARBA00022741"/>
    </source>
</evidence>
<keyword evidence="4" id="KW-1003">Cell membrane</keyword>
<dbReference type="PROSITE" id="PS50893">
    <property type="entry name" value="ABC_TRANSPORTER_2"/>
    <property type="match status" value="1"/>
</dbReference>
<protein>
    <submittedName>
        <fullName evidence="9">ABC transporter ATP-binding protein</fullName>
    </submittedName>
</protein>
<keyword evidence="3" id="KW-0813">Transport</keyword>
<evidence type="ECO:0000313" key="9">
    <source>
        <dbReference type="EMBL" id="GAA3660606.1"/>
    </source>
</evidence>
<dbReference type="CDD" id="cd03257">
    <property type="entry name" value="ABC_NikE_OppD_transporters"/>
    <property type="match status" value="1"/>
</dbReference>
<evidence type="ECO:0000259" key="8">
    <source>
        <dbReference type="PROSITE" id="PS50893"/>
    </source>
</evidence>
<dbReference type="NCBIfam" id="TIGR01727">
    <property type="entry name" value="oligo_HPY"/>
    <property type="match status" value="1"/>
</dbReference>
<dbReference type="InterPro" id="IPR013563">
    <property type="entry name" value="Oligopep_ABC_C"/>
</dbReference>
<dbReference type="PANTHER" id="PTHR43297">
    <property type="entry name" value="OLIGOPEPTIDE TRANSPORT ATP-BINDING PROTEIN APPD"/>
    <property type="match status" value="1"/>
</dbReference>
<dbReference type="PANTHER" id="PTHR43297:SF2">
    <property type="entry name" value="DIPEPTIDE TRANSPORT ATP-BINDING PROTEIN DPPD"/>
    <property type="match status" value="1"/>
</dbReference>
<dbReference type="PROSITE" id="PS00211">
    <property type="entry name" value="ABC_TRANSPORTER_1"/>
    <property type="match status" value="1"/>
</dbReference>
<organism evidence="9 10">
    <name type="scientific">Nonomuraea antimicrobica</name>
    <dbReference type="NCBI Taxonomy" id="561173"/>
    <lineage>
        <taxon>Bacteria</taxon>
        <taxon>Bacillati</taxon>
        <taxon>Actinomycetota</taxon>
        <taxon>Actinomycetes</taxon>
        <taxon>Streptosporangiales</taxon>
        <taxon>Streptosporangiaceae</taxon>
        <taxon>Nonomuraea</taxon>
    </lineage>
</organism>
<dbReference type="EMBL" id="BAAAZP010000044">
    <property type="protein sequence ID" value="GAA3660606.1"/>
    <property type="molecule type" value="Genomic_DNA"/>
</dbReference>
<proteinExistence type="inferred from homology"/>
<reference evidence="10" key="1">
    <citation type="journal article" date="2019" name="Int. J. Syst. Evol. Microbiol.">
        <title>The Global Catalogue of Microorganisms (GCM) 10K type strain sequencing project: providing services to taxonomists for standard genome sequencing and annotation.</title>
        <authorList>
            <consortium name="The Broad Institute Genomics Platform"/>
            <consortium name="The Broad Institute Genome Sequencing Center for Infectious Disease"/>
            <person name="Wu L."/>
            <person name="Ma J."/>
        </authorList>
    </citation>
    <scope>NUCLEOTIDE SEQUENCE [LARGE SCALE GENOMIC DNA]</scope>
    <source>
        <strain evidence="10">JCM 16904</strain>
    </source>
</reference>
<keyword evidence="5" id="KW-0547">Nucleotide-binding</keyword>
<keyword evidence="6 9" id="KW-0067">ATP-binding</keyword>
<comment type="similarity">
    <text evidence="2">Belongs to the ABC transporter superfamily.</text>
</comment>
<keyword evidence="10" id="KW-1185">Reference proteome</keyword>
<dbReference type="RefSeq" id="WP_344876306.1">
    <property type="nucleotide sequence ID" value="NZ_BAAAZP010000044.1"/>
</dbReference>
<evidence type="ECO:0000256" key="3">
    <source>
        <dbReference type="ARBA" id="ARBA00022448"/>
    </source>
</evidence>
<dbReference type="Proteomes" id="UP001500902">
    <property type="component" value="Unassembled WGS sequence"/>
</dbReference>
<dbReference type="InterPro" id="IPR027417">
    <property type="entry name" value="P-loop_NTPase"/>
</dbReference>
<feature type="domain" description="ABC transporter" evidence="8">
    <location>
        <begin position="5"/>
        <end position="251"/>
    </location>
</feature>
<dbReference type="InterPro" id="IPR017871">
    <property type="entry name" value="ABC_transporter-like_CS"/>
</dbReference>
<comment type="caution">
    <text evidence="9">The sequence shown here is derived from an EMBL/GenBank/DDBJ whole genome shotgun (WGS) entry which is preliminary data.</text>
</comment>
<dbReference type="SUPFAM" id="SSF52540">
    <property type="entry name" value="P-loop containing nucleoside triphosphate hydrolases"/>
    <property type="match status" value="1"/>
</dbReference>
<dbReference type="InterPro" id="IPR050388">
    <property type="entry name" value="ABC_Ni/Peptide_Import"/>
</dbReference>
<evidence type="ECO:0000256" key="6">
    <source>
        <dbReference type="ARBA" id="ARBA00022840"/>
    </source>
</evidence>
<name>A0ABP7BIV0_9ACTN</name>